<dbReference type="GO" id="GO:0002949">
    <property type="term" value="P:tRNA threonylcarbamoyladenosine modification"/>
    <property type="evidence" value="ECO:0007669"/>
    <property type="project" value="InterPro"/>
</dbReference>
<evidence type="ECO:0000256" key="3">
    <source>
        <dbReference type="ARBA" id="ARBA00019010"/>
    </source>
</evidence>
<evidence type="ECO:0000256" key="9">
    <source>
        <dbReference type="ARBA" id="ARBA00022842"/>
    </source>
</evidence>
<dbReference type="PANTHER" id="PTHR33540:SF2">
    <property type="entry name" value="TRNA THREONYLCARBAMOYLADENOSINE BIOSYNTHESIS PROTEIN TSAE"/>
    <property type="match status" value="1"/>
</dbReference>
<dbReference type="PROSITE" id="PS51186">
    <property type="entry name" value="GNAT"/>
    <property type="match status" value="1"/>
</dbReference>
<evidence type="ECO:0000259" key="12">
    <source>
        <dbReference type="PROSITE" id="PS51186"/>
    </source>
</evidence>
<evidence type="ECO:0000256" key="5">
    <source>
        <dbReference type="ARBA" id="ARBA00022694"/>
    </source>
</evidence>
<evidence type="ECO:0000256" key="11">
    <source>
        <dbReference type="ARBA" id="ARBA00032441"/>
    </source>
</evidence>
<dbReference type="AlphaFoldDB" id="A0A316TK87"/>
<dbReference type="Gene3D" id="3.40.50.300">
    <property type="entry name" value="P-loop containing nucleotide triphosphate hydrolases"/>
    <property type="match status" value="1"/>
</dbReference>
<comment type="caution">
    <text evidence="13">The sequence shown here is derived from an EMBL/GenBank/DDBJ whole genome shotgun (WGS) entry which is preliminary data.</text>
</comment>
<keyword evidence="8" id="KW-0067">ATP-binding</keyword>
<evidence type="ECO:0000256" key="8">
    <source>
        <dbReference type="ARBA" id="ARBA00022840"/>
    </source>
</evidence>
<protein>
    <recommendedName>
        <fullName evidence="3">tRNA threonylcarbamoyladenosine biosynthesis protein TsaE</fullName>
    </recommendedName>
    <alternativeName>
        <fullName evidence="11">t(6)A37 threonylcarbamoyladenosine biosynthesis protein TsaE</fullName>
    </alternativeName>
</protein>
<dbReference type="OrthoDB" id="9800307at2"/>
<name>A0A316TK87_9ACTN</name>
<evidence type="ECO:0000256" key="7">
    <source>
        <dbReference type="ARBA" id="ARBA00022741"/>
    </source>
</evidence>
<dbReference type="Proteomes" id="UP000245507">
    <property type="component" value="Unassembled WGS sequence"/>
</dbReference>
<proteinExistence type="inferred from homology"/>
<dbReference type="PANTHER" id="PTHR33540">
    <property type="entry name" value="TRNA THREONYLCARBAMOYLADENOSINE BIOSYNTHESIS PROTEIN TSAE"/>
    <property type="match status" value="1"/>
</dbReference>
<keyword evidence="9" id="KW-0460">Magnesium</keyword>
<evidence type="ECO:0000256" key="10">
    <source>
        <dbReference type="ARBA" id="ARBA00024908"/>
    </source>
</evidence>
<evidence type="ECO:0000313" key="13">
    <source>
        <dbReference type="EMBL" id="PWN05007.1"/>
    </source>
</evidence>
<evidence type="ECO:0000256" key="2">
    <source>
        <dbReference type="ARBA" id="ARBA00007599"/>
    </source>
</evidence>
<evidence type="ECO:0000256" key="6">
    <source>
        <dbReference type="ARBA" id="ARBA00022723"/>
    </source>
</evidence>
<sequence>MIEVVGPEAADVVLGIVRDAFADRPPLDPPTDALAETEETIGARLADGAGLVARVDGQPAGAVLLDAEPDGRTVHLRRFGLTPAARGRGVAVALVRAGLHAATTLGAGDAERAVVIAREELPHTVRFWRQQGFAETGRQTPYVELARALPRRFDVPTAEDMRALATRVAGVLVAGDVLVLSGDLGAGKTTFTQGLGAALQVRGDITSPTFVISRVHPSLVGGPGLVHVDAYRLGGAAELDDLDLDTDLDRAVTVVEWGEGLAEDLAESPLEVRITRAAGGNVIEDRDPRTVEIDPLGGRWLDVDLRF</sequence>
<keyword evidence="5" id="KW-0819">tRNA processing</keyword>
<keyword evidence="14" id="KW-1185">Reference proteome</keyword>
<organism evidence="13 14">
    <name type="scientific">Nocardioides silvaticus</name>
    <dbReference type="NCBI Taxonomy" id="2201891"/>
    <lineage>
        <taxon>Bacteria</taxon>
        <taxon>Bacillati</taxon>
        <taxon>Actinomycetota</taxon>
        <taxon>Actinomycetes</taxon>
        <taxon>Propionibacteriales</taxon>
        <taxon>Nocardioidaceae</taxon>
        <taxon>Nocardioides</taxon>
    </lineage>
</organism>
<keyword evidence="4" id="KW-0963">Cytoplasm</keyword>
<keyword evidence="6" id="KW-0479">Metal-binding</keyword>
<keyword evidence="13" id="KW-0808">Transferase</keyword>
<dbReference type="Pfam" id="PF02367">
    <property type="entry name" value="TsaE"/>
    <property type="match status" value="1"/>
</dbReference>
<dbReference type="Pfam" id="PF00583">
    <property type="entry name" value="Acetyltransf_1"/>
    <property type="match status" value="1"/>
</dbReference>
<evidence type="ECO:0000256" key="1">
    <source>
        <dbReference type="ARBA" id="ARBA00004496"/>
    </source>
</evidence>
<dbReference type="EMBL" id="QGDD01000001">
    <property type="protein sequence ID" value="PWN05007.1"/>
    <property type="molecule type" value="Genomic_DNA"/>
</dbReference>
<dbReference type="InterPro" id="IPR000182">
    <property type="entry name" value="GNAT_dom"/>
</dbReference>
<dbReference type="NCBIfam" id="TIGR00150">
    <property type="entry name" value="T6A_YjeE"/>
    <property type="match status" value="1"/>
</dbReference>
<dbReference type="GO" id="GO:0046872">
    <property type="term" value="F:metal ion binding"/>
    <property type="evidence" value="ECO:0007669"/>
    <property type="project" value="UniProtKB-KW"/>
</dbReference>
<dbReference type="GO" id="GO:0016747">
    <property type="term" value="F:acyltransferase activity, transferring groups other than amino-acyl groups"/>
    <property type="evidence" value="ECO:0007669"/>
    <property type="project" value="InterPro"/>
</dbReference>
<comment type="subcellular location">
    <subcellularLocation>
        <location evidence="1">Cytoplasm</location>
    </subcellularLocation>
</comment>
<dbReference type="GO" id="GO:0005524">
    <property type="term" value="F:ATP binding"/>
    <property type="evidence" value="ECO:0007669"/>
    <property type="project" value="UniProtKB-KW"/>
</dbReference>
<gene>
    <name evidence="13" type="ORF">DJ010_03670</name>
</gene>
<evidence type="ECO:0000256" key="4">
    <source>
        <dbReference type="ARBA" id="ARBA00022490"/>
    </source>
</evidence>
<dbReference type="GO" id="GO:0005737">
    <property type="term" value="C:cytoplasm"/>
    <property type="evidence" value="ECO:0007669"/>
    <property type="project" value="UniProtKB-SubCell"/>
</dbReference>
<dbReference type="InterPro" id="IPR003442">
    <property type="entry name" value="T6A_TsaE"/>
</dbReference>
<feature type="domain" description="N-acetyltransferase" evidence="12">
    <location>
        <begin position="1"/>
        <end position="156"/>
    </location>
</feature>
<evidence type="ECO:0000313" key="14">
    <source>
        <dbReference type="Proteomes" id="UP000245507"/>
    </source>
</evidence>
<comment type="function">
    <text evidence="10">Required for the formation of a threonylcarbamoyl group on adenosine at position 37 (t(6)A37) in tRNAs that read codons beginning with adenine. Is involved in the transfer of the threonylcarbamoyl moiety of threonylcarbamoyl-AMP (TC-AMP) to the N6 group of A37, together with TsaD and TsaB. TsaE seems to play an indirect role in the t(6)A biosynthesis pathway, possibly in regulating the core enzymatic function of TsaD.</text>
</comment>
<dbReference type="CDD" id="cd04301">
    <property type="entry name" value="NAT_SF"/>
    <property type="match status" value="1"/>
</dbReference>
<dbReference type="SUPFAM" id="SSF52540">
    <property type="entry name" value="P-loop containing nucleoside triphosphate hydrolases"/>
    <property type="match status" value="1"/>
</dbReference>
<accession>A0A316TK87</accession>
<dbReference type="Gene3D" id="3.40.630.30">
    <property type="match status" value="1"/>
</dbReference>
<dbReference type="InterPro" id="IPR027417">
    <property type="entry name" value="P-loop_NTPase"/>
</dbReference>
<keyword evidence="7" id="KW-0547">Nucleotide-binding</keyword>
<reference evidence="13 14" key="1">
    <citation type="submission" date="2018-05" db="EMBL/GenBank/DDBJ databases">
        <title>Nocardioides silvaticus genome.</title>
        <authorList>
            <person name="Li C."/>
            <person name="Wang G."/>
        </authorList>
    </citation>
    <scope>NUCLEOTIDE SEQUENCE [LARGE SCALE GENOMIC DNA]</scope>
    <source>
        <strain evidence="13 14">CCTCC AB 2018079</strain>
    </source>
</reference>
<dbReference type="InterPro" id="IPR016181">
    <property type="entry name" value="Acyl_CoA_acyltransferase"/>
</dbReference>
<dbReference type="SUPFAM" id="SSF55729">
    <property type="entry name" value="Acyl-CoA N-acyltransferases (Nat)"/>
    <property type="match status" value="1"/>
</dbReference>
<comment type="similarity">
    <text evidence="2">Belongs to the TsaE family.</text>
</comment>